<gene>
    <name evidence="1" type="ORF">S03H2_02755</name>
</gene>
<accession>X1G2G0</accession>
<dbReference type="AlphaFoldDB" id="X1G2G0"/>
<dbReference type="EMBL" id="BARU01000958">
    <property type="protein sequence ID" value="GAH27218.1"/>
    <property type="molecule type" value="Genomic_DNA"/>
</dbReference>
<comment type="caution">
    <text evidence="1">The sequence shown here is derived from an EMBL/GenBank/DDBJ whole genome shotgun (WGS) entry which is preliminary data.</text>
</comment>
<name>X1G2G0_9ZZZZ</name>
<proteinExistence type="predicted"/>
<sequence>MSYLDVLFRRKMLNSTFFMCFYMDSAKKQVITDVKRVYKSQKESILPIVQLFQREKHRKKMKALRNKRYYQRHKDKILKKQQLKNKLYADFIQHR</sequence>
<reference evidence="1" key="1">
    <citation type="journal article" date="2014" name="Front. Microbiol.">
        <title>High frequency of phylogenetically diverse reductive dehalogenase-homologous genes in deep subseafloor sedimentary metagenomes.</title>
        <authorList>
            <person name="Kawai M."/>
            <person name="Futagami T."/>
            <person name="Toyoda A."/>
            <person name="Takaki Y."/>
            <person name="Nishi S."/>
            <person name="Hori S."/>
            <person name="Arai W."/>
            <person name="Tsubouchi T."/>
            <person name="Morono Y."/>
            <person name="Uchiyama I."/>
            <person name="Ito T."/>
            <person name="Fujiyama A."/>
            <person name="Inagaki F."/>
            <person name="Takami H."/>
        </authorList>
    </citation>
    <scope>NUCLEOTIDE SEQUENCE</scope>
    <source>
        <strain evidence="1">Expedition CK06-06</strain>
    </source>
</reference>
<evidence type="ECO:0000313" key="1">
    <source>
        <dbReference type="EMBL" id="GAH27218.1"/>
    </source>
</evidence>
<organism evidence="1">
    <name type="scientific">marine sediment metagenome</name>
    <dbReference type="NCBI Taxonomy" id="412755"/>
    <lineage>
        <taxon>unclassified sequences</taxon>
        <taxon>metagenomes</taxon>
        <taxon>ecological metagenomes</taxon>
    </lineage>
</organism>
<protein>
    <submittedName>
        <fullName evidence="1">Uncharacterized protein</fullName>
    </submittedName>
</protein>